<evidence type="ECO:0000313" key="2">
    <source>
        <dbReference type="EMBL" id="KAK3677321.1"/>
    </source>
</evidence>
<evidence type="ECO:0008006" key="4">
    <source>
        <dbReference type="Google" id="ProtNLM"/>
    </source>
</evidence>
<dbReference type="InterPro" id="IPR027443">
    <property type="entry name" value="IPNS-like_sf"/>
</dbReference>
<dbReference type="Gene3D" id="2.60.120.330">
    <property type="entry name" value="B-lactam Antibiotic, Isopenicillin N Synthase, Chain"/>
    <property type="match status" value="1"/>
</dbReference>
<proteinExistence type="inferred from homology"/>
<keyword evidence="3" id="KW-1185">Reference proteome</keyword>
<dbReference type="SUPFAM" id="SSF51197">
    <property type="entry name" value="Clavaminate synthase-like"/>
    <property type="match status" value="1"/>
</dbReference>
<reference evidence="2" key="1">
    <citation type="submission" date="2023-07" db="EMBL/GenBank/DDBJ databases">
        <title>Black Yeasts Isolated from many extreme environments.</title>
        <authorList>
            <person name="Coleine C."/>
            <person name="Stajich J.E."/>
            <person name="Selbmann L."/>
        </authorList>
    </citation>
    <scope>NUCLEOTIDE SEQUENCE</scope>
    <source>
        <strain evidence="2">CCFEE 5485</strain>
    </source>
</reference>
<dbReference type="EMBL" id="JAUTXT010000007">
    <property type="protein sequence ID" value="KAK3677321.1"/>
    <property type="molecule type" value="Genomic_DNA"/>
</dbReference>
<comment type="similarity">
    <text evidence="1">Belongs to the iron/ascorbate-dependent oxidoreductase family.</text>
</comment>
<gene>
    <name evidence="2" type="ORF">LTR78_002859</name>
</gene>
<sequence>MSHGDILYGPPSGPPPILLPAEVHHIARHGWLPVTLPEHLSHALQRLQVAACDFFSLEAEQKRLLYPLSRGTECGFYEVPAEKQYVTIRHTIHDSSCLETCAREVSRDATAFLHRILCDISRAGGYGLDAWNGMLDGSHEMPEDAKRLDDVTTQLRLFQYEPMTGIATEHVDIGLLTLCVSDTPGLQVLDRFTTPHRWIDTIGPIVLVGDMTRALFRSQVRAGMHRVAGNPDGRNSIVYALRPCLKGMVDLASWGGEGQVDTRDYFLKIKGSRHNINATHDIRETQKSNQLRKCQVVLSGTG</sequence>
<comment type="caution">
    <text evidence="2">The sequence shown here is derived from an EMBL/GenBank/DDBJ whole genome shotgun (WGS) entry which is preliminary data.</text>
</comment>
<protein>
    <recommendedName>
        <fullName evidence="4">Fe2OG dioxygenase domain-containing protein</fullName>
    </recommendedName>
</protein>
<name>A0AAE0WSZ9_9PEZI</name>
<dbReference type="InterPro" id="IPR050231">
    <property type="entry name" value="Iron_ascorbate_oxido_reductase"/>
</dbReference>
<evidence type="ECO:0000313" key="3">
    <source>
        <dbReference type="Proteomes" id="UP001274830"/>
    </source>
</evidence>
<evidence type="ECO:0000256" key="1">
    <source>
        <dbReference type="ARBA" id="ARBA00008056"/>
    </source>
</evidence>
<accession>A0AAE0WSZ9</accession>
<dbReference type="Proteomes" id="UP001274830">
    <property type="component" value="Unassembled WGS sequence"/>
</dbReference>
<dbReference type="PANTHER" id="PTHR47990">
    <property type="entry name" value="2-OXOGLUTARATE (2OG) AND FE(II)-DEPENDENT OXYGENASE SUPERFAMILY PROTEIN-RELATED"/>
    <property type="match status" value="1"/>
</dbReference>
<dbReference type="AlphaFoldDB" id="A0AAE0WSZ9"/>
<organism evidence="2 3">
    <name type="scientific">Recurvomyces mirabilis</name>
    <dbReference type="NCBI Taxonomy" id="574656"/>
    <lineage>
        <taxon>Eukaryota</taxon>
        <taxon>Fungi</taxon>
        <taxon>Dikarya</taxon>
        <taxon>Ascomycota</taxon>
        <taxon>Pezizomycotina</taxon>
        <taxon>Dothideomycetes</taxon>
        <taxon>Dothideomycetidae</taxon>
        <taxon>Mycosphaerellales</taxon>
        <taxon>Teratosphaeriaceae</taxon>
        <taxon>Recurvomyces</taxon>
    </lineage>
</organism>